<feature type="signal peptide" evidence="2">
    <location>
        <begin position="1"/>
        <end position="23"/>
    </location>
</feature>
<proteinExistence type="predicted"/>
<dbReference type="AlphaFoldDB" id="A0A194YR00"/>
<protein>
    <submittedName>
        <fullName evidence="3">Uncharacterized protein</fullName>
    </submittedName>
</protein>
<dbReference type="Gramene" id="KXG30621">
    <property type="protein sequence ID" value="KXG30621"/>
    <property type="gene ID" value="SORBI_3004G212800"/>
</dbReference>
<name>A0A194YR00_SORBI</name>
<sequence length="212" mass="23619">MCRRGRVLTALSVIHSPLPLLFLSPPRAPRPPCRSIDRSKPQLASRRDHRAHGRRGAGTLAATCTAPPARPPSCPCHCMPRKGSPLRGRVGARRSSAEISISGRFVRTAWMLDLSIWARACTSSPLPSPARIPSRHSLGTDYKPRARCYPVHDFQGKQRRRDGIQPLPCACCQLLGKKRLLKEEFQRIEAHTPAPVDSPSQICLYHRHIILL</sequence>
<dbReference type="Proteomes" id="UP000000768">
    <property type="component" value="Chromosome 4"/>
</dbReference>
<evidence type="ECO:0000313" key="3">
    <source>
        <dbReference type="EMBL" id="KXG30621.1"/>
    </source>
</evidence>
<feature type="chain" id="PRO_5008269026" evidence="2">
    <location>
        <begin position="24"/>
        <end position="212"/>
    </location>
</feature>
<keyword evidence="2" id="KW-0732">Signal</keyword>
<evidence type="ECO:0000256" key="2">
    <source>
        <dbReference type="SAM" id="SignalP"/>
    </source>
</evidence>
<evidence type="ECO:0000313" key="4">
    <source>
        <dbReference type="Proteomes" id="UP000000768"/>
    </source>
</evidence>
<gene>
    <name evidence="3" type="ORF">SORBI_3004G212800</name>
</gene>
<feature type="region of interest" description="Disordered" evidence="1">
    <location>
        <begin position="31"/>
        <end position="57"/>
    </location>
</feature>
<dbReference type="EMBL" id="CM000763">
    <property type="protein sequence ID" value="KXG30621.1"/>
    <property type="molecule type" value="Genomic_DNA"/>
</dbReference>
<accession>A0A194YR00</accession>
<dbReference type="ExpressionAtlas" id="A0A194YR00">
    <property type="expression patterns" value="baseline and differential"/>
</dbReference>
<reference evidence="4" key="2">
    <citation type="journal article" date="2018" name="Plant J.">
        <title>The Sorghum bicolor reference genome: improved assembly, gene annotations, a transcriptome atlas, and signatures of genome organization.</title>
        <authorList>
            <person name="McCormick R.F."/>
            <person name="Truong S.K."/>
            <person name="Sreedasyam A."/>
            <person name="Jenkins J."/>
            <person name="Shu S."/>
            <person name="Sims D."/>
            <person name="Kennedy M."/>
            <person name="Amirebrahimi M."/>
            <person name="Weers B.D."/>
            <person name="McKinley B."/>
            <person name="Mattison A."/>
            <person name="Morishige D.T."/>
            <person name="Grimwood J."/>
            <person name="Schmutz J."/>
            <person name="Mullet J.E."/>
        </authorList>
    </citation>
    <scope>NUCLEOTIDE SEQUENCE [LARGE SCALE GENOMIC DNA]</scope>
    <source>
        <strain evidence="4">cv. BTx623</strain>
    </source>
</reference>
<dbReference type="InParanoid" id="A0A194YR00"/>
<reference evidence="3 4" key="1">
    <citation type="journal article" date="2009" name="Nature">
        <title>The Sorghum bicolor genome and the diversification of grasses.</title>
        <authorList>
            <person name="Paterson A.H."/>
            <person name="Bowers J.E."/>
            <person name="Bruggmann R."/>
            <person name="Dubchak I."/>
            <person name="Grimwood J."/>
            <person name="Gundlach H."/>
            <person name="Haberer G."/>
            <person name="Hellsten U."/>
            <person name="Mitros T."/>
            <person name="Poliakov A."/>
            <person name="Schmutz J."/>
            <person name="Spannagl M."/>
            <person name="Tang H."/>
            <person name="Wang X."/>
            <person name="Wicker T."/>
            <person name="Bharti A.K."/>
            <person name="Chapman J."/>
            <person name="Feltus F.A."/>
            <person name="Gowik U."/>
            <person name="Grigoriev I.V."/>
            <person name="Lyons E."/>
            <person name="Maher C.A."/>
            <person name="Martis M."/>
            <person name="Narechania A."/>
            <person name="Otillar R.P."/>
            <person name="Penning B.W."/>
            <person name="Salamov A.A."/>
            <person name="Wang Y."/>
            <person name="Zhang L."/>
            <person name="Carpita N.C."/>
            <person name="Freeling M."/>
            <person name="Gingle A.R."/>
            <person name="Hash C.T."/>
            <person name="Keller B."/>
            <person name="Klein P."/>
            <person name="Kresovich S."/>
            <person name="McCann M.C."/>
            <person name="Ming R."/>
            <person name="Peterson D.G."/>
            <person name="Mehboob-ur-Rahman"/>
            <person name="Ware D."/>
            <person name="Westhoff P."/>
            <person name="Mayer K.F."/>
            <person name="Messing J."/>
            <person name="Rokhsar D.S."/>
        </authorList>
    </citation>
    <scope>NUCLEOTIDE SEQUENCE [LARGE SCALE GENOMIC DNA]</scope>
    <source>
        <strain evidence="4">cv. BTx623</strain>
    </source>
</reference>
<organism evidence="3 4">
    <name type="scientific">Sorghum bicolor</name>
    <name type="common">Sorghum</name>
    <name type="synonym">Sorghum vulgare</name>
    <dbReference type="NCBI Taxonomy" id="4558"/>
    <lineage>
        <taxon>Eukaryota</taxon>
        <taxon>Viridiplantae</taxon>
        <taxon>Streptophyta</taxon>
        <taxon>Embryophyta</taxon>
        <taxon>Tracheophyta</taxon>
        <taxon>Spermatophyta</taxon>
        <taxon>Magnoliopsida</taxon>
        <taxon>Liliopsida</taxon>
        <taxon>Poales</taxon>
        <taxon>Poaceae</taxon>
        <taxon>PACMAD clade</taxon>
        <taxon>Panicoideae</taxon>
        <taxon>Andropogonodae</taxon>
        <taxon>Andropogoneae</taxon>
        <taxon>Sorghinae</taxon>
        <taxon>Sorghum</taxon>
    </lineage>
</organism>
<keyword evidence="4" id="KW-1185">Reference proteome</keyword>
<evidence type="ECO:0000256" key="1">
    <source>
        <dbReference type="SAM" id="MobiDB-lite"/>
    </source>
</evidence>